<dbReference type="EMBL" id="MQVR01000069">
    <property type="protein sequence ID" value="OKL53319.1"/>
    <property type="molecule type" value="Genomic_DNA"/>
</dbReference>
<keyword evidence="1" id="KW-1003">Cell membrane</keyword>
<name>A0A1Q5Q0U0_9ACTO</name>
<dbReference type="InterPro" id="IPR002696">
    <property type="entry name" value="Membr_insert_effic_factor_YidD"/>
</dbReference>
<comment type="subcellular location">
    <subcellularLocation>
        <location evidence="1">Cell membrane</location>
        <topology evidence="1">Peripheral membrane protein</topology>
        <orientation evidence="1">Cytoplasmic side</orientation>
    </subcellularLocation>
</comment>
<dbReference type="GO" id="GO:0005886">
    <property type="term" value="C:plasma membrane"/>
    <property type="evidence" value="ECO:0007669"/>
    <property type="project" value="UniProtKB-SubCell"/>
</dbReference>
<accession>A0A1Q5Q0U0</accession>
<dbReference type="RefSeq" id="WP_073717211.1">
    <property type="nucleotide sequence ID" value="NZ_MQVR01000069.1"/>
</dbReference>
<sequence length="96" mass="10724">MNPLSWLLTKFVRFYQLVISPLTPPTCKYYPSCSAYAIEAIRVNGAIRGTGQAIWRVLRCNPWSDGGVDFPPNSDMEVPIPPDPEDLNTPEEIKAS</sequence>
<dbReference type="AlphaFoldDB" id="A0A1Q5Q0U0"/>
<feature type="region of interest" description="Disordered" evidence="2">
    <location>
        <begin position="68"/>
        <end position="96"/>
    </location>
</feature>
<protein>
    <recommendedName>
        <fullName evidence="1">Putative membrane protein insertion efficiency factor</fullName>
    </recommendedName>
</protein>
<dbReference type="Proteomes" id="UP000185628">
    <property type="component" value="Unassembled WGS sequence"/>
</dbReference>
<dbReference type="Pfam" id="PF01809">
    <property type="entry name" value="YidD"/>
    <property type="match status" value="1"/>
</dbReference>
<comment type="function">
    <text evidence="1">Could be involved in insertion of integral membrane proteins into the membrane.</text>
</comment>
<dbReference type="PANTHER" id="PTHR33383:SF1">
    <property type="entry name" value="MEMBRANE PROTEIN INSERTION EFFICIENCY FACTOR-RELATED"/>
    <property type="match status" value="1"/>
</dbReference>
<comment type="similarity">
    <text evidence="1">Belongs to the UPF0161 family.</text>
</comment>
<comment type="caution">
    <text evidence="3">The sequence shown here is derived from an EMBL/GenBank/DDBJ whole genome shotgun (WGS) entry which is preliminary data.</text>
</comment>
<organism evidence="3 4">
    <name type="scientific">Bowdeniella nasicola</name>
    <dbReference type="NCBI Taxonomy" id="208480"/>
    <lineage>
        <taxon>Bacteria</taxon>
        <taxon>Bacillati</taxon>
        <taxon>Actinomycetota</taxon>
        <taxon>Actinomycetes</taxon>
        <taxon>Actinomycetales</taxon>
        <taxon>Actinomycetaceae</taxon>
        <taxon>Bowdeniella</taxon>
    </lineage>
</organism>
<evidence type="ECO:0000313" key="3">
    <source>
        <dbReference type="EMBL" id="OKL53319.1"/>
    </source>
</evidence>
<evidence type="ECO:0000256" key="2">
    <source>
        <dbReference type="SAM" id="MobiDB-lite"/>
    </source>
</evidence>
<dbReference type="HAMAP" id="MF_00386">
    <property type="entry name" value="UPF0161_YidD"/>
    <property type="match status" value="1"/>
</dbReference>
<gene>
    <name evidence="3" type="ORF">BSZ39_10085</name>
</gene>
<keyword evidence="1" id="KW-0472">Membrane</keyword>
<dbReference type="PANTHER" id="PTHR33383">
    <property type="entry name" value="MEMBRANE PROTEIN INSERTION EFFICIENCY FACTOR-RELATED"/>
    <property type="match status" value="1"/>
</dbReference>
<dbReference type="OrthoDB" id="9801753at2"/>
<evidence type="ECO:0000256" key="1">
    <source>
        <dbReference type="HAMAP-Rule" id="MF_00386"/>
    </source>
</evidence>
<evidence type="ECO:0000313" key="4">
    <source>
        <dbReference type="Proteomes" id="UP000185628"/>
    </source>
</evidence>
<reference evidence="4" key="1">
    <citation type="submission" date="2016-12" db="EMBL/GenBank/DDBJ databases">
        <authorList>
            <person name="Meng X."/>
        </authorList>
    </citation>
    <scope>NUCLEOTIDE SEQUENCE [LARGE SCALE GENOMIC DNA]</scope>
    <source>
        <strain evidence="4">DSM 19116</strain>
    </source>
</reference>
<keyword evidence="4" id="KW-1185">Reference proteome</keyword>
<dbReference type="SMART" id="SM01234">
    <property type="entry name" value="Haemolytic"/>
    <property type="match status" value="1"/>
</dbReference>
<dbReference type="NCBIfam" id="TIGR00278">
    <property type="entry name" value="membrane protein insertion efficiency factor YidD"/>
    <property type="match status" value="1"/>
</dbReference>
<proteinExistence type="inferred from homology"/>